<dbReference type="EMBL" id="CAJOBG010096891">
    <property type="protein sequence ID" value="CAF4687298.1"/>
    <property type="molecule type" value="Genomic_DNA"/>
</dbReference>
<evidence type="ECO:0000313" key="1">
    <source>
        <dbReference type="EMBL" id="CAF4687298.1"/>
    </source>
</evidence>
<protein>
    <submittedName>
        <fullName evidence="1">Uncharacterized protein</fullName>
    </submittedName>
</protein>
<gene>
    <name evidence="1" type="ORF">OVN521_LOCUS47945</name>
</gene>
<reference evidence="1" key="1">
    <citation type="submission" date="2021-02" db="EMBL/GenBank/DDBJ databases">
        <authorList>
            <person name="Nowell W R."/>
        </authorList>
    </citation>
    <scope>NUCLEOTIDE SEQUENCE</scope>
</reference>
<evidence type="ECO:0000313" key="2">
    <source>
        <dbReference type="Proteomes" id="UP000663866"/>
    </source>
</evidence>
<dbReference type="Proteomes" id="UP000663866">
    <property type="component" value="Unassembled WGS sequence"/>
</dbReference>
<feature type="non-terminal residue" evidence="1">
    <location>
        <position position="59"/>
    </location>
</feature>
<proteinExistence type="predicted"/>
<comment type="caution">
    <text evidence="1">The sequence shown here is derived from an EMBL/GenBank/DDBJ whole genome shotgun (WGS) entry which is preliminary data.</text>
</comment>
<sequence>MHHGQKWFILKDSYLVYMNPNSALIGFPMLIDRAFSIEQGFRKTGTNNGIRIKNLQRSM</sequence>
<keyword evidence="2" id="KW-1185">Reference proteome</keyword>
<organism evidence="1 2">
    <name type="scientific">Rotaria magnacalcarata</name>
    <dbReference type="NCBI Taxonomy" id="392030"/>
    <lineage>
        <taxon>Eukaryota</taxon>
        <taxon>Metazoa</taxon>
        <taxon>Spiralia</taxon>
        <taxon>Gnathifera</taxon>
        <taxon>Rotifera</taxon>
        <taxon>Eurotatoria</taxon>
        <taxon>Bdelloidea</taxon>
        <taxon>Philodinida</taxon>
        <taxon>Philodinidae</taxon>
        <taxon>Rotaria</taxon>
    </lineage>
</organism>
<name>A0A821HLW7_9BILA</name>
<dbReference type="AlphaFoldDB" id="A0A821HLW7"/>
<accession>A0A821HLW7</accession>